<sequence length="127" mass="14071">QPLQRQNLTLTNQIIGRDTGGTGGRVCSVKGGVQIHGLHPPDDGFVGRLRHSDTPKAVQIRRLLRMQPTNASSFSPNLKDGSGVSFDDPHRLLQELLLSGNLIKEAVRRLQLSIIHSKMLKTEKNKY</sequence>
<accession>A0A3Q3CN61</accession>
<dbReference type="PANTHER" id="PTHR35154">
    <property type="entry name" value="GBP PROTEIN"/>
    <property type="match status" value="1"/>
</dbReference>
<name>A0A3Q3CN61_HAPBU</name>
<proteinExistence type="inferred from homology"/>
<dbReference type="PANTHER" id="PTHR35154:SF3">
    <property type="entry name" value="GBP PROTEIN"/>
    <property type="match status" value="1"/>
</dbReference>
<dbReference type="GO" id="GO:0005737">
    <property type="term" value="C:cytoplasm"/>
    <property type="evidence" value="ECO:0007669"/>
    <property type="project" value="TreeGrafter"/>
</dbReference>
<reference evidence="2" key="1">
    <citation type="submission" date="2025-08" db="UniProtKB">
        <authorList>
            <consortium name="Ensembl"/>
        </authorList>
    </citation>
    <scope>IDENTIFICATION</scope>
</reference>
<organism evidence="2 3">
    <name type="scientific">Haplochromis burtoni</name>
    <name type="common">Burton's mouthbrooder</name>
    <name type="synonym">Chromis burtoni</name>
    <dbReference type="NCBI Taxonomy" id="8153"/>
    <lineage>
        <taxon>Eukaryota</taxon>
        <taxon>Metazoa</taxon>
        <taxon>Chordata</taxon>
        <taxon>Craniata</taxon>
        <taxon>Vertebrata</taxon>
        <taxon>Euteleostomi</taxon>
        <taxon>Actinopterygii</taxon>
        <taxon>Neopterygii</taxon>
        <taxon>Teleostei</taxon>
        <taxon>Neoteleostei</taxon>
        <taxon>Acanthomorphata</taxon>
        <taxon>Ovalentaria</taxon>
        <taxon>Cichlomorphae</taxon>
        <taxon>Cichliformes</taxon>
        <taxon>Cichlidae</taxon>
        <taxon>African cichlids</taxon>
        <taxon>Pseudocrenilabrinae</taxon>
        <taxon>Haplochromini</taxon>
        <taxon>Haplochromis</taxon>
    </lineage>
</organism>
<dbReference type="AlphaFoldDB" id="A0A3Q3CN61"/>
<keyword evidence="3" id="KW-1185">Reference proteome</keyword>
<evidence type="ECO:0000313" key="2">
    <source>
        <dbReference type="Ensembl" id="ENSHBUP00000026492.1"/>
    </source>
</evidence>
<comment type="similarity">
    <text evidence="1">Belongs to the GSK-3-binding protein family.</text>
</comment>
<dbReference type="InterPro" id="IPR008014">
    <property type="entry name" value="GSK3-bd"/>
</dbReference>
<dbReference type="Ensembl" id="ENSHBUT00000003208.1">
    <property type="protein sequence ID" value="ENSHBUP00000026492.1"/>
    <property type="gene ID" value="ENSHBUG00000009216.1"/>
</dbReference>
<dbReference type="Pfam" id="PF05350">
    <property type="entry name" value="GSK-3_bind"/>
    <property type="match status" value="1"/>
</dbReference>
<dbReference type="Proteomes" id="UP000264840">
    <property type="component" value="Unplaced"/>
</dbReference>
<evidence type="ECO:0000313" key="3">
    <source>
        <dbReference type="Proteomes" id="UP000264840"/>
    </source>
</evidence>
<dbReference type="STRING" id="8153.ENSHBUP00000026492"/>
<protein>
    <submittedName>
        <fullName evidence="2">Uncharacterized protein</fullName>
    </submittedName>
</protein>
<evidence type="ECO:0000256" key="1">
    <source>
        <dbReference type="ARBA" id="ARBA00010422"/>
    </source>
</evidence>
<reference evidence="2" key="2">
    <citation type="submission" date="2025-09" db="UniProtKB">
        <authorList>
            <consortium name="Ensembl"/>
        </authorList>
    </citation>
    <scope>IDENTIFICATION</scope>
</reference>